<reference evidence="14" key="1">
    <citation type="journal article" date="2014" name="PLoS ONE">
        <title>The genome and linkage map of the northern pike (Esox lucius): conserved synteny revealed between the salmonid sister group and the Neoteleostei.</title>
        <authorList>
            <person name="Rondeau E.B."/>
            <person name="Minkley D.R."/>
            <person name="Leong J.S."/>
            <person name="Messmer A.M."/>
            <person name="Jantzen J.R."/>
            <person name="von Schalburg K.R."/>
            <person name="Lemon C."/>
            <person name="Bird N.H."/>
            <person name="Koop B.F."/>
        </authorList>
    </citation>
    <scope>NUCLEOTIDE SEQUENCE</scope>
</reference>
<evidence type="ECO:0000313" key="14">
    <source>
        <dbReference type="Proteomes" id="UP000265140"/>
    </source>
</evidence>
<reference evidence="13" key="4">
    <citation type="submission" date="2025-09" db="UniProtKB">
        <authorList>
            <consortium name="Ensembl"/>
        </authorList>
    </citation>
    <scope>IDENTIFICATION</scope>
</reference>
<dbReference type="Gene3D" id="3.40.140.10">
    <property type="entry name" value="Cytidine Deaminase, domain 2"/>
    <property type="match status" value="2"/>
</dbReference>
<evidence type="ECO:0000256" key="8">
    <source>
        <dbReference type="ARBA" id="ARBA00040574"/>
    </source>
</evidence>
<evidence type="ECO:0000256" key="5">
    <source>
        <dbReference type="ARBA" id="ARBA00022737"/>
    </source>
</evidence>
<evidence type="ECO:0000313" key="13">
    <source>
        <dbReference type="Ensembl" id="ENSELUP00000003929.2"/>
    </source>
</evidence>
<dbReference type="InterPro" id="IPR016193">
    <property type="entry name" value="Cytidine_deaminase-like"/>
</dbReference>
<dbReference type="GO" id="GO:0005737">
    <property type="term" value="C:cytoplasm"/>
    <property type="evidence" value="ECO:0007669"/>
    <property type="project" value="TreeGrafter"/>
</dbReference>
<proteinExistence type="inferred from homology"/>
<dbReference type="Ensembl" id="ENSELUT00000013204.3">
    <property type="protein sequence ID" value="ENSELUP00000003929.2"/>
    <property type="gene ID" value="ENSELUG00000005120.3"/>
</dbReference>
<keyword evidence="5" id="KW-0677">Repeat</keyword>
<evidence type="ECO:0000256" key="1">
    <source>
        <dbReference type="ARBA" id="ARBA00001947"/>
    </source>
</evidence>
<dbReference type="CTD" id="81602"/>
<dbReference type="AlphaFoldDB" id="A0A3P8XJV9"/>
<dbReference type="KEGG" id="els:105019837"/>
<evidence type="ECO:0000256" key="3">
    <source>
        <dbReference type="ARBA" id="ARBA00012783"/>
    </source>
</evidence>
<evidence type="ECO:0000256" key="6">
    <source>
        <dbReference type="ARBA" id="ARBA00022801"/>
    </source>
</evidence>
<comment type="cofactor">
    <cofactor evidence="1">
        <name>Zn(2+)</name>
        <dbReference type="ChEBI" id="CHEBI:29105"/>
    </cofactor>
</comment>
<dbReference type="PROSITE" id="PS51747">
    <property type="entry name" value="CYT_DCMP_DEAMINASES_2"/>
    <property type="match status" value="2"/>
</dbReference>
<evidence type="ECO:0000259" key="12">
    <source>
        <dbReference type="PROSITE" id="PS51747"/>
    </source>
</evidence>
<keyword evidence="6" id="KW-0378">Hydrolase</keyword>
<dbReference type="Bgee" id="ENSELUG00000005120">
    <property type="expression patterns" value="Expressed in camera-type eye and 14 other cell types or tissues"/>
</dbReference>
<name>A0A3P8XJV9_ESOLU</name>
<dbReference type="Pfam" id="PF00383">
    <property type="entry name" value="dCMP_cyt_deam_1"/>
    <property type="match status" value="1"/>
</dbReference>
<evidence type="ECO:0000256" key="10">
    <source>
        <dbReference type="ARBA" id="ARBA00049252"/>
    </source>
</evidence>
<evidence type="ECO:0000256" key="11">
    <source>
        <dbReference type="ARBA" id="ARBA00049558"/>
    </source>
</evidence>
<keyword evidence="7" id="KW-0862">Zinc</keyword>
<comment type="similarity">
    <text evidence="2">Belongs to the cytidine and deoxycytidylate deaminase family.</text>
</comment>
<dbReference type="PANTHER" id="PTHR11086">
    <property type="entry name" value="DEOXYCYTIDYLATE DEAMINASE-RELATED"/>
    <property type="match status" value="1"/>
</dbReference>
<dbReference type="SUPFAM" id="SSF53927">
    <property type="entry name" value="Cytidine deaminase-like"/>
    <property type="match status" value="2"/>
</dbReference>
<dbReference type="InterPro" id="IPR016192">
    <property type="entry name" value="APOBEC/CMP_deaminase_Zn-bd"/>
</dbReference>
<dbReference type="PANTHER" id="PTHR11086:SF14">
    <property type="entry name" value="CYTIDINE AND DCMP DEAMINASE DOMAIN-CONTAINING PROTEIN 1"/>
    <property type="match status" value="1"/>
</dbReference>
<protein>
    <recommendedName>
        <fullName evidence="8">Cytidine and dCMP deaminase domain-containing protein 1</fullName>
        <ecNumber evidence="3">3.5.4.5</ecNumber>
    </recommendedName>
    <alternativeName>
        <fullName evidence="9">Cytidine deaminase</fullName>
    </alternativeName>
</protein>
<sequence length="540" mass="60092">METTNAVQSIQDFTPSCAASCKCKGYQDVKEDSIQTETKVQGHGPRLSKANLFTLLSLWMELFPREEKEDRNENEIVAQTRSTGLVVVRDQRVLGLHCSGSELHAGQVAVIRHGPKLAASELYFSRKPCATCLKMLINVGVSRISFWPGDPEFSLLVGGCNGMDSISQEAVLDAIASEKLKSNSRPHIGVAMQPLALSFQQFVMETSSGCEFMGRISEDCPDLDIGDLFHRQMKQNMDTFSREFLILQEQRHRDILATIGLENFCMEPYFSNLRQNMRELVRVLASVAASVPLLQHGFYRKDPQPTASESVQPPGVSQETARHCTIQARLLAYRTEDSKIGVGAVIWAEGKFGGCDGTGRLYLVGCGYNAYPVGSEYGEYPQMGNKQQDRKRRKYRYIIHAEQNALSFRSAEIREEENTMLFVTKCPCDECIPLIQGAGVKQIYTTDLDSGKDKGDISYLRFSGLRGVLKFIWQKTSLTRCASEHAGPHLANGCVGKHRRQAEQEPYCNKRPRSAMTEDHTPCLLNNGLGPLASSPVSPD</sequence>
<evidence type="ECO:0000256" key="2">
    <source>
        <dbReference type="ARBA" id="ARBA00006576"/>
    </source>
</evidence>
<dbReference type="Proteomes" id="UP000265140">
    <property type="component" value="Chromosome 22"/>
</dbReference>
<gene>
    <name evidence="13" type="primary">CDADC1</name>
</gene>
<evidence type="ECO:0000256" key="9">
    <source>
        <dbReference type="ARBA" id="ARBA00041919"/>
    </source>
</evidence>
<dbReference type="InterPro" id="IPR002125">
    <property type="entry name" value="CMP_dCMP_dom"/>
</dbReference>
<keyword evidence="4" id="KW-0479">Metal-binding</keyword>
<dbReference type="EC" id="3.5.4.5" evidence="3"/>
<feature type="domain" description="CMP/dCMP-type deaminase" evidence="12">
    <location>
        <begin position="58"/>
        <end position="157"/>
    </location>
</feature>
<comment type="catalytic activity">
    <reaction evidence="10">
        <text>2'-deoxycytidine + H2O + H(+) = 2'-deoxyuridine + NH4(+)</text>
        <dbReference type="Rhea" id="RHEA:13433"/>
        <dbReference type="ChEBI" id="CHEBI:15377"/>
        <dbReference type="ChEBI" id="CHEBI:15378"/>
        <dbReference type="ChEBI" id="CHEBI:15698"/>
        <dbReference type="ChEBI" id="CHEBI:16450"/>
        <dbReference type="ChEBI" id="CHEBI:28938"/>
        <dbReference type="EC" id="3.5.4.5"/>
    </reaction>
</comment>
<dbReference type="PROSITE" id="PS00903">
    <property type="entry name" value="CYT_DCMP_DEAMINASES_1"/>
    <property type="match status" value="1"/>
</dbReference>
<dbReference type="GeneID" id="105019837"/>
<evidence type="ECO:0000256" key="7">
    <source>
        <dbReference type="ARBA" id="ARBA00022833"/>
    </source>
</evidence>
<reference evidence="13" key="3">
    <citation type="submission" date="2025-08" db="UniProtKB">
        <authorList>
            <consortium name="Ensembl"/>
        </authorList>
    </citation>
    <scope>IDENTIFICATION</scope>
</reference>
<feature type="domain" description="CMP/dCMP-type deaminase" evidence="12">
    <location>
        <begin position="319"/>
        <end position="467"/>
    </location>
</feature>
<evidence type="ECO:0000256" key="4">
    <source>
        <dbReference type="ARBA" id="ARBA00022723"/>
    </source>
</evidence>
<dbReference type="GO" id="GO:0004132">
    <property type="term" value="F:dCMP deaminase activity"/>
    <property type="evidence" value="ECO:0007669"/>
    <property type="project" value="TreeGrafter"/>
</dbReference>
<dbReference type="GeneTree" id="ENSGT00940000153676"/>
<dbReference type="OrthoDB" id="6710946at2759"/>
<comment type="catalytic activity">
    <reaction evidence="11">
        <text>cytidine + H2O + H(+) = uridine + NH4(+)</text>
        <dbReference type="Rhea" id="RHEA:16069"/>
        <dbReference type="ChEBI" id="CHEBI:15377"/>
        <dbReference type="ChEBI" id="CHEBI:15378"/>
        <dbReference type="ChEBI" id="CHEBI:16704"/>
        <dbReference type="ChEBI" id="CHEBI:17562"/>
        <dbReference type="ChEBI" id="CHEBI:28938"/>
        <dbReference type="EC" id="3.5.4.5"/>
    </reaction>
</comment>
<accession>A0A3P8XJV9</accession>
<organism evidence="13 14">
    <name type="scientific">Esox lucius</name>
    <name type="common">Northern pike</name>
    <dbReference type="NCBI Taxonomy" id="8010"/>
    <lineage>
        <taxon>Eukaryota</taxon>
        <taxon>Metazoa</taxon>
        <taxon>Chordata</taxon>
        <taxon>Craniata</taxon>
        <taxon>Vertebrata</taxon>
        <taxon>Euteleostomi</taxon>
        <taxon>Actinopterygii</taxon>
        <taxon>Neopterygii</taxon>
        <taxon>Teleostei</taxon>
        <taxon>Protacanthopterygii</taxon>
        <taxon>Esociformes</taxon>
        <taxon>Esocidae</taxon>
        <taxon>Esox</taxon>
    </lineage>
</organism>
<reference evidence="13" key="2">
    <citation type="submission" date="2020-02" db="EMBL/GenBank/DDBJ databases">
        <title>Esox lucius (northern pike) genome, fEsoLuc1, primary haplotype.</title>
        <authorList>
            <person name="Myers G."/>
            <person name="Karagic N."/>
            <person name="Meyer A."/>
            <person name="Pippel M."/>
            <person name="Reichard M."/>
            <person name="Winkler S."/>
            <person name="Tracey A."/>
            <person name="Sims Y."/>
            <person name="Howe K."/>
            <person name="Rhie A."/>
            <person name="Formenti G."/>
            <person name="Durbin R."/>
            <person name="Fedrigo O."/>
            <person name="Jarvis E.D."/>
        </authorList>
    </citation>
    <scope>NUCLEOTIDE SEQUENCE [LARGE SCALE GENOMIC DNA]</scope>
</reference>
<dbReference type="InterPro" id="IPR015517">
    <property type="entry name" value="dCMP_deaminase-rel"/>
</dbReference>
<keyword evidence="14" id="KW-1185">Reference proteome</keyword>
<dbReference type="RefSeq" id="XP_010884614.1">
    <property type="nucleotide sequence ID" value="XM_010886312.4"/>
</dbReference>
<dbReference type="GO" id="GO:0008270">
    <property type="term" value="F:zinc ion binding"/>
    <property type="evidence" value="ECO:0007669"/>
    <property type="project" value="InterPro"/>
</dbReference>